<comment type="caution">
    <text evidence="1">The sequence shown here is derived from an EMBL/GenBank/DDBJ whole genome shotgun (WGS) entry which is preliminary data.</text>
</comment>
<protein>
    <submittedName>
        <fullName evidence="1">Uncharacterized protein</fullName>
    </submittedName>
</protein>
<organism evidence="1 2">
    <name type="scientific">Tuber borchii</name>
    <name type="common">White truffle</name>
    <dbReference type="NCBI Taxonomy" id="42251"/>
    <lineage>
        <taxon>Eukaryota</taxon>
        <taxon>Fungi</taxon>
        <taxon>Dikarya</taxon>
        <taxon>Ascomycota</taxon>
        <taxon>Pezizomycotina</taxon>
        <taxon>Pezizomycetes</taxon>
        <taxon>Pezizales</taxon>
        <taxon>Tuberaceae</taxon>
        <taxon>Tuber</taxon>
    </lineage>
</organism>
<accession>A0A2T6ZUS0</accession>
<evidence type="ECO:0000313" key="1">
    <source>
        <dbReference type="EMBL" id="PUU79237.1"/>
    </source>
</evidence>
<dbReference type="EMBL" id="NESQ01000097">
    <property type="protein sequence ID" value="PUU79237.1"/>
    <property type="molecule type" value="Genomic_DNA"/>
</dbReference>
<dbReference type="Proteomes" id="UP000244722">
    <property type="component" value="Unassembled WGS sequence"/>
</dbReference>
<sequence>MPAQSNNPPVLTTSPEVLDDAISLHSAAPSYTSSLPPVYTDQLPLSPPPRVPEQRYSSLLTPLPENYNATTWPSLTGSGHQNKAYENVAERRARRDAARMHTSSLPTRVNNAVRVETPRTVEEAPPPVSLAEDGKSWDFLTSQMADWESREKSWNNFRAKLSQNQSRIPFLKRKIGIGGRFG</sequence>
<name>A0A2T6ZUS0_TUBBO</name>
<dbReference type="OrthoDB" id="4203030at2759"/>
<gene>
    <name evidence="1" type="ORF">B9Z19DRAFT_843771</name>
</gene>
<evidence type="ECO:0000313" key="2">
    <source>
        <dbReference type="Proteomes" id="UP000244722"/>
    </source>
</evidence>
<proteinExistence type="predicted"/>
<dbReference type="AlphaFoldDB" id="A0A2T6ZUS0"/>
<reference evidence="1 2" key="1">
    <citation type="submission" date="2017-04" db="EMBL/GenBank/DDBJ databases">
        <title>Draft genome sequence of Tuber borchii Vittad., a whitish edible truffle.</title>
        <authorList>
            <consortium name="DOE Joint Genome Institute"/>
            <person name="Murat C."/>
            <person name="Kuo A."/>
            <person name="Barry K.W."/>
            <person name="Clum A."/>
            <person name="Dockter R.B."/>
            <person name="Fauchery L."/>
            <person name="Iotti M."/>
            <person name="Kohler A."/>
            <person name="Labutti K."/>
            <person name="Lindquist E.A."/>
            <person name="Lipzen A."/>
            <person name="Ohm R.A."/>
            <person name="Wang M."/>
            <person name="Grigoriev I.V."/>
            <person name="Zambonelli A."/>
            <person name="Martin F.M."/>
        </authorList>
    </citation>
    <scope>NUCLEOTIDE SEQUENCE [LARGE SCALE GENOMIC DNA]</scope>
    <source>
        <strain evidence="1 2">Tbo3840</strain>
    </source>
</reference>
<keyword evidence="2" id="KW-1185">Reference proteome</keyword>